<evidence type="ECO:0000256" key="7">
    <source>
        <dbReference type="ARBA" id="ARBA00022927"/>
    </source>
</evidence>
<keyword evidence="11" id="KW-0472">Membrane</keyword>
<feature type="compositionally biased region" description="Low complexity" evidence="12">
    <location>
        <begin position="231"/>
        <end position="243"/>
    </location>
</feature>
<keyword evidence="14" id="KW-1185">Reference proteome</keyword>
<keyword evidence="4" id="KW-0813">Transport</keyword>
<feature type="compositionally biased region" description="Basic and acidic residues" evidence="12">
    <location>
        <begin position="387"/>
        <end position="406"/>
    </location>
</feature>
<comment type="subcellular location">
    <subcellularLocation>
        <location evidence="1">Mitochondrion inner membrane</location>
        <topology evidence="1">Single-pass membrane protein</topology>
    </subcellularLocation>
</comment>
<dbReference type="Pfam" id="PF11711">
    <property type="entry name" value="Tim54"/>
    <property type="match status" value="1"/>
</dbReference>
<evidence type="ECO:0000256" key="6">
    <source>
        <dbReference type="ARBA" id="ARBA00022792"/>
    </source>
</evidence>
<evidence type="ECO:0000313" key="14">
    <source>
        <dbReference type="Proteomes" id="UP000315783"/>
    </source>
</evidence>
<evidence type="ECO:0000256" key="11">
    <source>
        <dbReference type="ARBA" id="ARBA00023136"/>
    </source>
</evidence>
<evidence type="ECO:0000256" key="3">
    <source>
        <dbReference type="ARBA" id="ARBA00020796"/>
    </source>
</evidence>
<dbReference type="STRING" id="43265.A0A545V1Y0"/>
<name>A0A545V1Y0_9HYPO</name>
<proteinExistence type="inferred from homology"/>
<feature type="compositionally biased region" description="Basic and acidic residues" evidence="12">
    <location>
        <begin position="256"/>
        <end position="273"/>
    </location>
</feature>
<dbReference type="Proteomes" id="UP000315783">
    <property type="component" value="Unassembled WGS sequence"/>
</dbReference>
<evidence type="ECO:0000256" key="5">
    <source>
        <dbReference type="ARBA" id="ARBA00022692"/>
    </source>
</evidence>
<dbReference type="AlphaFoldDB" id="A0A545V1Y0"/>
<keyword evidence="9" id="KW-0811">Translocation</keyword>
<evidence type="ECO:0000256" key="10">
    <source>
        <dbReference type="ARBA" id="ARBA00023128"/>
    </source>
</evidence>
<comment type="caution">
    <text evidence="13">The sequence shown here is derived from an EMBL/GenBank/DDBJ whole genome shotgun (WGS) entry which is preliminary data.</text>
</comment>
<evidence type="ECO:0000256" key="2">
    <source>
        <dbReference type="ARBA" id="ARBA00006355"/>
    </source>
</evidence>
<sequence>MADPAKPPPVPAAAAIPVGAAAAPAPAVPVKPPPAGNPALRMMGLPNLPKKLPSRNWLIFWAVCGAVSGAIIYDRREKTRATERWRRAVAPLAREPIGAANQLPRRLTVYIAAPPGDGLRAAQDHFIEYAKPVLAAAGVDWEFVQGRQQGDVRAAVAEKIRRARRAAERPDEELPATGESVVEDLRARLDLPKYQGVHGDVVFGRHAWKEYVRGLHEGWLGPLDAPPVPVVEVPEPVSSAPVPETNPDGDAAPAAKPEEAEKKDDKKKDDKPKRPPQPLPYNKPEDYEAAALPSTIPDQFQPSTAVPFPHRLGFRHTFVRLGWFLNRRALADDIGREVAAVCFAASRDYRAAAAADDDAAGADPTEQQRLLQHEERNWQKSVWAPEEPPKPEDDTRTPEEKARPPKERIWASPLAVDDRIAQRMRRFEILPEHEAAARAVVVPEEAVEGFIKGSLRGLWRWGVRAWTDKPMRPNVGNVDDE</sequence>
<keyword evidence="5" id="KW-0812">Transmembrane</keyword>
<evidence type="ECO:0000256" key="4">
    <source>
        <dbReference type="ARBA" id="ARBA00022448"/>
    </source>
</evidence>
<reference evidence="13 14" key="1">
    <citation type="journal article" date="2019" name="Appl. Microbiol. Biotechnol.">
        <title>Genome sequence of Isaria javanica and comparative genome analysis insights into family S53 peptidase evolution in fungal entomopathogens.</title>
        <authorList>
            <person name="Lin R."/>
            <person name="Zhang X."/>
            <person name="Xin B."/>
            <person name="Zou M."/>
            <person name="Gao Y."/>
            <person name="Qin F."/>
            <person name="Hu Q."/>
            <person name="Xie B."/>
            <person name="Cheng X."/>
        </authorList>
    </citation>
    <scope>NUCLEOTIDE SEQUENCE [LARGE SCALE GENOMIC DNA]</scope>
    <source>
        <strain evidence="13 14">IJ1G</strain>
    </source>
</reference>
<dbReference type="GO" id="GO:0005743">
    <property type="term" value="C:mitochondrial inner membrane"/>
    <property type="evidence" value="ECO:0007669"/>
    <property type="project" value="UniProtKB-SubCell"/>
</dbReference>
<dbReference type="GO" id="GO:0015031">
    <property type="term" value="P:protein transport"/>
    <property type="evidence" value="ECO:0007669"/>
    <property type="project" value="UniProtKB-KW"/>
</dbReference>
<feature type="region of interest" description="Disordered" evidence="12">
    <location>
        <begin position="231"/>
        <end position="285"/>
    </location>
</feature>
<accession>A0A545V1Y0</accession>
<evidence type="ECO:0000256" key="1">
    <source>
        <dbReference type="ARBA" id="ARBA00004434"/>
    </source>
</evidence>
<dbReference type="EMBL" id="SPUK01000007">
    <property type="protein sequence ID" value="TQV95728.1"/>
    <property type="molecule type" value="Genomic_DNA"/>
</dbReference>
<dbReference type="OrthoDB" id="5598305at2759"/>
<evidence type="ECO:0000256" key="12">
    <source>
        <dbReference type="SAM" id="MobiDB-lite"/>
    </source>
</evidence>
<comment type="similarity">
    <text evidence="2">Belongs to the TIM54 family.</text>
</comment>
<keyword evidence="8" id="KW-1133">Transmembrane helix</keyword>
<keyword evidence="6" id="KW-0999">Mitochondrion inner membrane</keyword>
<evidence type="ECO:0000256" key="9">
    <source>
        <dbReference type="ARBA" id="ARBA00023010"/>
    </source>
</evidence>
<evidence type="ECO:0000256" key="8">
    <source>
        <dbReference type="ARBA" id="ARBA00022989"/>
    </source>
</evidence>
<organism evidence="13 14">
    <name type="scientific">Cordyceps javanica</name>
    <dbReference type="NCBI Taxonomy" id="43265"/>
    <lineage>
        <taxon>Eukaryota</taxon>
        <taxon>Fungi</taxon>
        <taxon>Dikarya</taxon>
        <taxon>Ascomycota</taxon>
        <taxon>Pezizomycotina</taxon>
        <taxon>Sordariomycetes</taxon>
        <taxon>Hypocreomycetidae</taxon>
        <taxon>Hypocreales</taxon>
        <taxon>Cordycipitaceae</taxon>
        <taxon>Cordyceps</taxon>
    </lineage>
</organism>
<feature type="region of interest" description="Disordered" evidence="12">
    <location>
        <begin position="376"/>
        <end position="406"/>
    </location>
</feature>
<dbReference type="InterPro" id="IPR021056">
    <property type="entry name" value="Mt_import_IM_translocase_Tim54"/>
</dbReference>
<keyword evidence="7" id="KW-0653">Protein transport</keyword>
<protein>
    <recommendedName>
        <fullName evidence="3">Mitochondrial import inner membrane translocase subunit TIM54</fullName>
    </recommendedName>
</protein>
<gene>
    <name evidence="13" type="ORF">IF1G_05557</name>
</gene>
<evidence type="ECO:0000313" key="13">
    <source>
        <dbReference type="EMBL" id="TQV95728.1"/>
    </source>
</evidence>
<keyword evidence="10" id="KW-0496">Mitochondrion</keyword>